<dbReference type="Proteomes" id="UP001174909">
    <property type="component" value="Unassembled WGS sequence"/>
</dbReference>
<reference evidence="7" key="1">
    <citation type="submission" date="2023-03" db="EMBL/GenBank/DDBJ databases">
        <authorList>
            <person name="Steffen K."/>
            <person name="Cardenas P."/>
        </authorList>
    </citation>
    <scope>NUCLEOTIDE SEQUENCE</scope>
</reference>
<proteinExistence type="inferred from homology"/>
<accession>A0AA35RF02</accession>
<dbReference type="PANTHER" id="PTHR45953:SF1">
    <property type="entry name" value="IDURONATE 2-SULFATASE"/>
    <property type="match status" value="1"/>
</dbReference>
<feature type="domain" description="Sulfatase N-terminal" evidence="6">
    <location>
        <begin position="15"/>
        <end position="135"/>
    </location>
</feature>
<keyword evidence="3" id="KW-0479">Metal-binding</keyword>
<comment type="cofactor">
    <cofactor evidence="1">
        <name>Ca(2+)</name>
        <dbReference type="ChEBI" id="CHEBI:29108"/>
    </cofactor>
</comment>
<dbReference type="InterPro" id="IPR000917">
    <property type="entry name" value="Sulfatase_N"/>
</dbReference>
<dbReference type="GO" id="GO:0005737">
    <property type="term" value="C:cytoplasm"/>
    <property type="evidence" value="ECO:0007669"/>
    <property type="project" value="TreeGrafter"/>
</dbReference>
<evidence type="ECO:0000313" key="7">
    <source>
        <dbReference type="EMBL" id="CAI8009979.1"/>
    </source>
</evidence>
<evidence type="ECO:0000256" key="3">
    <source>
        <dbReference type="ARBA" id="ARBA00022723"/>
    </source>
</evidence>
<dbReference type="PANTHER" id="PTHR45953">
    <property type="entry name" value="IDURONATE 2-SULFATASE"/>
    <property type="match status" value="1"/>
</dbReference>
<feature type="compositionally biased region" description="Basic and acidic residues" evidence="5">
    <location>
        <begin position="240"/>
        <end position="252"/>
    </location>
</feature>
<dbReference type="EMBL" id="CASHTH010000999">
    <property type="protein sequence ID" value="CAI8009979.1"/>
    <property type="molecule type" value="Genomic_DNA"/>
</dbReference>
<feature type="region of interest" description="Disordered" evidence="5">
    <location>
        <begin position="240"/>
        <end position="263"/>
    </location>
</feature>
<evidence type="ECO:0000256" key="5">
    <source>
        <dbReference type="SAM" id="MobiDB-lite"/>
    </source>
</evidence>
<dbReference type="GO" id="GO:0008484">
    <property type="term" value="F:sulfuric ester hydrolase activity"/>
    <property type="evidence" value="ECO:0007669"/>
    <property type="project" value="TreeGrafter"/>
</dbReference>
<evidence type="ECO:0000256" key="4">
    <source>
        <dbReference type="ARBA" id="ARBA00022801"/>
    </source>
</evidence>
<dbReference type="GO" id="GO:0046872">
    <property type="term" value="F:metal ion binding"/>
    <property type="evidence" value="ECO:0007669"/>
    <property type="project" value="UniProtKB-KW"/>
</dbReference>
<gene>
    <name evidence="7" type="ORF">GBAR_LOCUS6644</name>
</gene>
<dbReference type="Gene3D" id="3.40.720.10">
    <property type="entry name" value="Alkaline Phosphatase, subunit A"/>
    <property type="match status" value="1"/>
</dbReference>
<evidence type="ECO:0000313" key="8">
    <source>
        <dbReference type="Proteomes" id="UP001174909"/>
    </source>
</evidence>
<keyword evidence="4" id="KW-0378">Hydrolase</keyword>
<evidence type="ECO:0000256" key="1">
    <source>
        <dbReference type="ARBA" id="ARBA00001913"/>
    </source>
</evidence>
<comment type="caution">
    <text evidence="7">The sequence shown here is derived from an EMBL/GenBank/DDBJ whole genome shotgun (WGS) entry which is preliminary data.</text>
</comment>
<keyword evidence="8" id="KW-1185">Reference proteome</keyword>
<comment type="similarity">
    <text evidence="2">Belongs to the sulfatase family.</text>
</comment>
<evidence type="ECO:0000259" key="6">
    <source>
        <dbReference type="Pfam" id="PF00884"/>
    </source>
</evidence>
<protein>
    <submittedName>
        <fullName evidence="7">Arylsulfatase K</fullName>
    </submittedName>
</protein>
<evidence type="ECO:0000256" key="2">
    <source>
        <dbReference type="ARBA" id="ARBA00008779"/>
    </source>
</evidence>
<dbReference type="AlphaFoldDB" id="A0AA35RF02"/>
<dbReference type="SUPFAM" id="SSF53649">
    <property type="entry name" value="Alkaline phosphatase-like"/>
    <property type="match status" value="1"/>
</dbReference>
<dbReference type="Pfam" id="PF00884">
    <property type="entry name" value="Sulfatase"/>
    <property type="match status" value="1"/>
</dbReference>
<organism evidence="7 8">
    <name type="scientific">Geodia barretti</name>
    <name type="common">Barrett's horny sponge</name>
    <dbReference type="NCBI Taxonomy" id="519541"/>
    <lineage>
        <taxon>Eukaryota</taxon>
        <taxon>Metazoa</taxon>
        <taxon>Porifera</taxon>
        <taxon>Demospongiae</taxon>
        <taxon>Heteroscleromorpha</taxon>
        <taxon>Tetractinellida</taxon>
        <taxon>Astrophorina</taxon>
        <taxon>Geodiidae</taxon>
        <taxon>Geodia</taxon>
    </lineage>
</organism>
<sequence length="283" mass="32496">MWICPTFQMGTWSRHTRFAKGLRNNFKTDEIPLEETRKARAAYYACCEFLDETIGDLLTLLERDGLLDNTIIVYTTDHGEMAGEHGQWWKSSYYEAAARVPLIVWDRHLSQSHGERVTAPVELNDLFPTLCARADIPIPEDLDGADLTNLMLGNTEGWRNTAITEYWSNQTTGPMRMLRNPRYKYVAFPEDESILFDLETDPNEFENLAGQAASQELEASLHEQLMDGFSWESVRQQIASDRERSRDFKEPWGKGTPNQYTLPDGRVVDAETCLYRPSVRDEG</sequence>
<name>A0AA35RF02_GEOBA</name>
<dbReference type="InterPro" id="IPR017850">
    <property type="entry name" value="Alkaline_phosphatase_core_sf"/>
</dbReference>